<keyword evidence="5" id="KW-0067">ATP-binding</keyword>
<comment type="caution">
    <text evidence="7">The sequence shown here is derived from an EMBL/GenBank/DDBJ whole genome shotgun (WGS) entry which is preliminary data.</text>
</comment>
<organism evidence="7 8">
    <name type="scientific">Gilliamella apicola</name>
    <dbReference type="NCBI Taxonomy" id="1196095"/>
    <lineage>
        <taxon>Bacteria</taxon>
        <taxon>Pseudomonadati</taxon>
        <taxon>Pseudomonadota</taxon>
        <taxon>Gammaproteobacteria</taxon>
        <taxon>Orbales</taxon>
        <taxon>Orbaceae</taxon>
        <taxon>Gilliamella</taxon>
    </lineage>
</organism>
<evidence type="ECO:0000259" key="6">
    <source>
        <dbReference type="Pfam" id="PF00294"/>
    </source>
</evidence>
<dbReference type="Pfam" id="PF00294">
    <property type="entry name" value="PfkB"/>
    <property type="match status" value="1"/>
</dbReference>
<dbReference type="InterPro" id="IPR011611">
    <property type="entry name" value="PfkB_dom"/>
</dbReference>
<keyword evidence="2" id="KW-0808">Transferase</keyword>
<sequence length="316" mass="35203">MKVKICTLGELFVEFVAKEFNQRFDQTSEYIGPYPSGAPAIFANQVAKLGFPVIFLSCVGKDPFGKMCINRLKQDGVNVKGITSHNKVKTATAFSTQIAPKERSLIYNILNSACGLISFDHVDEALLKDCNHLHIMGSSLYSFRAIDAISKAMNFIKSNGGTISFDPNLHKEMSEIREIEQSFSYILEYTDIMLINEKQVKYFAENHGSEKEIISSIMEKGIKYIVVKKGGDGANCYVYDNRNNINMIYSKGFDMDIIDYSGADYCFDATFVSLLLTGFTIEQALEYANASYALSSSCKGPMEGTSSLIEIQKFLS</sequence>
<reference evidence="7 8" key="1">
    <citation type="submission" date="2019-07" db="EMBL/GenBank/DDBJ databases">
        <title>Gilliamella genomes.</title>
        <authorList>
            <person name="Zheng H."/>
        </authorList>
    </citation>
    <scope>NUCLEOTIDE SEQUENCE [LARGE SCALE GENOMIC DNA]</scope>
    <source>
        <strain evidence="7 8">W8131</strain>
    </source>
</reference>
<evidence type="ECO:0000313" key="8">
    <source>
        <dbReference type="Proteomes" id="UP000319138"/>
    </source>
</evidence>
<gene>
    <name evidence="7" type="ORF">FPQ14_07475</name>
</gene>
<evidence type="ECO:0000256" key="1">
    <source>
        <dbReference type="ARBA" id="ARBA00010688"/>
    </source>
</evidence>
<evidence type="ECO:0000313" key="7">
    <source>
        <dbReference type="EMBL" id="TSJ89336.1"/>
    </source>
</evidence>
<evidence type="ECO:0000256" key="4">
    <source>
        <dbReference type="ARBA" id="ARBA00022777"/>
    </source>
</evidence>
<feature type="domain" description="Carbohydrate kinase PfkB" evidence="6">
    <location>
        <begin position="4"/>
        <end position="303"/>
    </location>
</feature>
<dbReference type="Proteomes" id="UP000319138">
    <property type="component" value="Unassembled WGS sequence"/>
</dbReference>
<comment type="similarity">
    <text evidence="1">Belongs to the carbohydrate kinase PfkB family.</text>
</comment>
<dbReference type="PANTHER" id="PTHR43085:SF1">
    <property type="entry name" value="PSEUDOURIDINE KINASE-RELATED"/>
    <property type="match status" value="1"/>
</dbReference>
<proteinExistence type="inferred from homology"/>
<dbReference type="RefSeq" id="WP_144189700.1">
    <property type="nucleotide sequence ID" value="NZ_VMHL01000003.1"/>
</dbReference>
<dbReference type="PANTHER" id="PTHR43085">
    <property type="entry name" value="HEXOKINASE FAMILY MEMBER"/>
    <property type="match status" value="1"/>
</dbReference>
<keyword evidence="3" id="KW-0547">Nucleotide-binding</keyword>
<name>A0A556RKE6_9GAMM</name>
<dbReference type="SUPFAM" id="SSF53613">
    <property type="entry name" value="Ribokinase-like"/>
    <property type="match status" value="1"/>
</dbReference>
<evidence type="ECO:0000256" key="5">
    <source>
        <dbReference type="ARBA" id="ARBA00022840"/>
    </source>
</evidence>
<keyword evidence="4 7" id="KW-0418">Kinase</keyword>
<protein>
    <submittedName>
        <fullName evidence="7">Sugar kinase</fullName>
    </submittedName>
</protein>
<dbReference type="InterPro" id="IPR029056">
    <property type="entry name" value="Ribokinase-like"/>
</dbReference>
<evidence type="ECO:0000256" key="3">
    <source>
        <dbReference type="ARBA" id="ARBA00022741"/>
    </source>
</evidence>
<dbReference type="GO" id="GO:0005524">
    <property type="term" value="F:ATP binding"/>
    <property type="evidence" value="ECO:0007669"/>
    <property type="project" value="UniProtKB-KW"/>
</dbReference>
<accession>A0A556RKE6</accession>
<dbReference type="AlphaFoldDB" id="A0A556RKE6"/>
<dbReference type="GO" id="GO:0016301">
    <property type="term" value="F:kinase activity"/>
    <property type="evidence" value="ECO:0007669"/>
    <property type="project" value="UniProtKB-KW"/>
</dbReference>
<dbReference type="EMBL" id="VMHL01000003">
    <property type="protein sequence ID" value="TSJ89336.1"/>
    <property type="molecule type" value="Genomic_DNA"/>
</dbReference>
<dbReference type="CDD" id="cd01166">
    <property type="entry name" value="KdgK"/>
    <property type="match status" value="1"/>
</dbReference>
<evidence type="ECO:0000256" key="2">
    <source>
        <dbReference type="ARBA" id="ARBA00022679"/>
    </source>
</evidence>
<dbReference type="InterPro" id="IPR050306">
    <property type="entry name" value="PfkB_Carbo_kinase"/>
</dbReference>
<dbReference type="Gene3D" id="3.40.1190.20">
    <property type="match status" value="1"/>
</dbReference>